<evidence type="ECO:0000313" key="4">
    <source>
        <dbReference type="Proteomes" id="UP000597341"/>
    </source>
</evidence>
<dbReference type="Gene3D" id="3.40.50.720">
    <property type="entry name" value="NAD(P)-binding Rossmann-like Domain"/>
    <property type="match status" value="1"/>
</dbReference>
<dbReference type="PANTHER" id="PTHR43833:SF7">
    <property type="entry name" value="KTR SYSTEM POTASSIUM UPTAKE PROTEIN C"/>
    <property type="match status" value="1"/>
</dbReference>
<dbReference type="PANTHER" id="PTHR43833">
    <property type="entry name" value="POTASSIUM CHANNEL PROTEIN 2-RELATED-RELATED"/>
    <property type="match status" value="1"/>
</dbReference>
<dbReference type="Pfam" id="PF02080">
    <property type="entry name" value="TrkA_C"/>
    <property type="match status" value="1"/>
</dbReference>
<dbReference type="InterPro" id="IPR036291">
    <property type="entry name" value="NAD(P)-bd_dom_sf"/>
</dbReference>
<dbReference type="Proteomes" id="UP000597341">
    <property type="component" value="Unassembled WGS sequence"/>
</dbReference>
<dbReference type="InterPro" id="IPR006037">
    <property type="entry name" value="RCK_C"/>
</dbReference>
<dbReference type="PROSITE" id="PS51202">
    <property type="entry name" value="RCK_C"/>
    <property type="match status" value="1"/>
</dbReference>
<reference evidence="4" key="1">
    <citation type="journal article" date="2019" name="Int. J. Syst. Evol. Microbiol.">
        <title>The Global Catalogue of Microorganisms (GCM) 10K type strain sequencing project: providing services to taxonomists for standard genome sequencing and annotation.</title>
        <authorList>
            <consortium name="The Broad Institute Genomics Platform"/>
            <consortium name="The Broad Institute Genome Sequencing Center for Infectious Disease"/>
            <person name="Wu L."/>
            <person name="Ma J."/>
        </authorList>
    </citation>
    <scope>NUCLEOTIDE SEQUENCE [LARGE SCALE GENOMIC DNA]</scope>
    <source>
        <strain evidence="4">CGMCC 1.12791</strain>
    </source>
</reference>
<feature type="domain" description="RCK N-terminal" evidence="1">
    <location>
        <begin position="6"/>
        <end position="122"/>
    </location>
</feature>
<dbReference type="PROSITE" id="PS51201">
    <property type="entry name" value="RCK_N"/>
    <property type="match status" value="1"/>
</dbReference>
<evidence type="ECO:0000313" key="3">
    <source>
        <dbReference type="EMBL" id="GHE16222.1"/>
    </source>
</evidence>
<gene>
    <name evidence="3" type="ORF">GCM10011376_08320</name>
</gene>
<name>A0ABQ3HHT1_9ACTN</name>
<protein>
    <submittedName>
        <fullName evidence="3">Potassium transporter</fullName>
    </submittedName>
</protein>
<sequence>MARNDTRSVAVVGLGRFGRSLALELTKEGVEVLGVDSDPRVVRSLAGRLTHVVEADSTDLEAMRELGVAELDRAVIGVGTNLEASILSASVVLELGVGDVWAKAISQSHARILNQIGVHHVVRPEHDMGKRVAHLVTGRMLDYIEFDDGYAFAKTRPPRALIGRSLGGYGVRQEYGITVVGVKPYGEDFTYATATTVLREGAEIIVSGPKEAVERFSALGHDVGPRTERRSPGRPW</sequence>
<dbReference type="InterPro" id="IPR036721">
    <property type="entry name" value="RCK_C_sf"/>
</dbReference>
<dbReference type="EMBL" id="BNAD01000001">
    <property type="protein sequence ID" value="GHE16222.1"/>
    <property type="molecule type" value="Genomic_DNA"/>
</dbReference>
<dbReference type="SUPFAM" id="SSF116726">
    <property type="entry name" value="TrkA C-terminal domain-like"/>
    <property type="match status" value="1"/>
</dbReference>
<dbReference type="InterPro" id="IPR003148">
    <property type="entry name" value="RCK_N"/>
</dbReference>
<accession>A0ABQ3HHT1</accession>
<dbReference type="InterPro" id="IPR050721">
    <property type="entry name" value="Trk_Ktr_HKT_K-transport"/>
</dbReference>
<proteinExistence type="predicted"/>
<dbReference type="Pfam" id="PF02254">
    <property type="entry name" value="TrkA_N"/>
    <property type="match status" value="1"/>
</dbReference>
<keyword evidence="4" id="KW-1185">Reference proteome</keyword>
<comment type="caution">
    <text evidence="3">The sequence shown here is derived from an EMBL/GenBank/DDBJ whole genome shotgun (WGS) entry which is preliminary data.</text>
</comment>
<evidence type="ECO:0000259" key="2">
    <source>
        <dbReference type="PROSITE" id="PS51202"/>
    </source>
</evidence>
<organism evidence="3 4">
    <name type="scientific">Nocardioides flavus</name>
    <name type="common">ex Wang et al. 2016</name>
    <dbReference type="NCBI Taxonomy" id="2058780"/>
    <lineage>
        <taxon>Bacteria</taxon>
        <taxon>Bacillati</taxon>
        <taxon>Actinomycetota</taxon>
        <taxon>Actinomycetes</taxon>
        <taxon>Propionibacteriales</taxon>
        <taxon>Nocardioidaceae</taxon>
        <taxon>Nocardioides</taxon>
    </lineage>
</organism>
<evidence type="ECO:0000259" key="1">
    <source>
        <dbReference type="PROSITE" id="PS51201"/>
    </source>
</evidence>
<feature type="domain" description="RCK C-terminal" evidence="2">
    <location>
        <begin position="138"/>
        <end position="222"/>
    </location>
</feature>
<dbReference type="Gene3D" id="3.30.70.1450">
    <property type="entry name" value="Regulator of K+ conductance, C-terminal domain"/>
    <property type="match status" value="1"/>
</dbReference>
<dbReference type="SUPFAM" id="SSF51735">
    <property type="entry name" value="NAD(P)-binding Rossmann-fold domains"/>
    <property type="match status" value="1"/>
</dbReference>